<dbReference type="PANTHER" id="PTHR46033:SF67">
    <property type="entry name" value="AMINOTRANSFERASE-LIKE, PLANT MOBILE DOMAIN FAMILY PROTEIN"/>
    <property type="match status" value="1"/>
</dbReference>
<gene>
    <name evidence="3" type="ORF">POM88_051748</name>
</gene>
<evidence type="ECO:0000256" key="1">
    <source>
        <dbReference type="SAM" id="MobiDB-lite"/>
    </source>
</evidence>
<feature type="domain" description="Aminotransferase-like plant mobile" evidence="2">
    <location>
        <begin position="125"/>
        <end position="419"/>
    </location>
</feature>
<proteinExistence type="predicted"/>
<feature type="compositionally biased region" description="Basic and acidic residues" evidence="1">
    <location>
        <begin position="1"/>
        <end position="15"/>
    </location>
</feature>
<accession>A0AAD8H034</accession>
<organism evidence="3 4">
    <name type="scientific">Heracleum sosnowskyi</name>
    <dbReference type="NCBI Taxonomy" id="360622"/>
    <lineage>
        <taxon>Eukaryota</taxon>
        <taxon>Viridiplantae</taxon>
        <taxon>Streptophyta</taxon>
        <taxon>Embryophyta</taxon>
        <taxon>Tracheophyta</taxon>
        <taxon>Spermatophyta</taxon>
        <taxon>Magnoliopsida</taxon>
        <taxon>eudicotyledons</taxon>
        <taxon>Gunneridae</taxon>
        <taxon>Pentapetalae</taxon>
        <taxon>asterids</taxon>
        <taxon>campanulids</taxon>
        <taxon>Apiales</taxon>
        <taxon>Apiaceae</taxon>
        <taxon>Apioideae</taxon>
        <taxon>apioid superclade</taxon>
        <taxon>Tordylieae</taxon>
        <taxon>Tordyliinae</taxon>
        <taxon>Heracleum</taxon>
    </lineage>
</organism>
<name>A0AAD8H034_9APIA</name>
<evidence type="ECO:0000313" key="3">
    <source>
        <dbReference type="EMBL" id="KAK1358492.1"/>
    </source>
</evidence>
<dbReference type="PANTHER" id="PTHR46033">
    <property type="entry name" value="PROTEIN MAIN-LIKE 2"/>
    <property type="match status" value="1"/>
</dbReference>
<protein>
    <recommendedName>
        <fullName evidence="2">Aminotransferase-like plant mobile domain-containing protein</fullName>
    </recommendedName>
</protein>
<evidence type="ECO:0000259" key="2">
    <source>
        <dbReference type="Pfam" id="PF10536"/>
    </source>
</evidence>
<evidence type="ECO:0000313" key="4">
    <source>
        <dbReference type="Proteomes" id="UP001237642"/>
    </source>
</evidence>
<dbReference type="Pfam" id="PF10536">
    <property type="entry name" value="PMD"/>
    <property type="match status" value="1"/>
</dbReference>
<dbReference type="InterPro" id="IPR019557">
    <property type="entry name" value="AminoTfrase-like_pln_mobile"/>
</dbReference>
<feature type="region of interest" description="Disordered" evidence="1">
    <location>
        <begin position="1"/>
        <end position="26"/>
    </location>
</feature>
<dbReference type="AlphaFoldDB" id="A0AAD8H034"/>
<sequence>MADHVSDNLVEERQEVMYPPSSGNPTLRNAHFLKPVFQEHHKNVAPSPSSLSSKPTFQEKRKYKLRSYKGHPSEKWKIWVEKLRPKYQEIWKKAGIFEAIMASTYAISKDKNLIFGLAERWCGESFFTPLADDLVDILNCLKKVHLKAGRGHRGGVNASAWMKCNMCRGNRLEHEAFLAMWLSKFVFVSSNDHIAVKDFCVAIHLSRGTRIALAPVILASIYREMRLLHNSIVESVKQESVVGLTFSLNHYDLVQMWAWERFPELRPTPSVVEKGEPRSARWNGATILNVEDMREVLDSGKESFVWRPYSLTRSNSVLSKLYKDNEQWLVVESDDQESFARCLRVSELAGLGYTEQYSPNRVAMQFGLDQDVPAYVIRSNQSPEAAWSSYNRSIRGMKLYIPPRQFESDISSRYVVWWKGLLVINEEVVSNSIQNEKQLPLTSCRQKKDANFLTSTGWLFGSALERRENSLAIDQLMSFRRKKKSSGRSNDHESVLNTFSRIETPAKVICMTEPVEHVMAVNQELVTDCIQNEKQLLLVSYRQKEDANFLTSIGCAAERPEDSIAIDQLMSCSTMTKISGRRNEHEPVLHTFSRTEIPTNVICMTEPVRHIMVVNEETVAGGIQNEKHSPLVSCGHKRDAKSLTTPGCLSGCAEERLEDDEEDGLTIAQLLSRSRKTESSMKRNDIHDEPLSNIYSKIETPTKLICKTGPVESSVRSLSSSGKCKNSESPAENKKESGAQKGAVVSEANHAEVNTNNIKHNIVKIEEESYDNTPSASELPQLGLKARILRLETIINMIKAEKNVSGSTEI</sequence>
<keyword evidence="4" id="KW-1185">Reference proteome</keyword>
<dbReference type="InterPro" id="IPR044824">
    <property type="entry name" value="MAIN-like"/>
</dbReference>
<dbReference type="GO" id="GO:0010073">
    <property type="term" value="P:meristem maintenance"/>
    <property type="evidence" value="ECO:0007669"/>
    <property type="project" value="InterPro"/>
</dbReference>
<reference evidence="3" key="2">
    <citation type="submission" date="2023-05" db="EMBL/GenBank/DDBJ databases">
        <authorList>
            <person name="Schelkunov M.I."/>
        </authorList>
    </citation>
    <scope>NUCLEOTIDE SEQUENCE</scope>
    <source>
        <strain evidence="3">Hsosn_3</strain>
        <tissue evidence="3">Leaf</tissue>
    </source>
</reference>
<comment type="caution">
    <text evidence="3">The sequence shown here is derived from an EMBL/GenBank/DDBJ whole genome shotgun (WGS) entry which is preliminary data.</text>
</comment>
<dbReference type="EMBL" id="JAUIZM010000011">
    <property type="protein sequence ID" value="KAK1358492.1"/>
    <property type="molecule type" value="Genomic_DNA"/>
</dbReference>
<dbReference type="Proteomes" id="UP001237642">
    <property type="component" value="Unassembled WGS sequence"/>
</dbReference>
<feature type="region of interest" description="Disordered" evidence="1">
    <location>
        <begin position="709"/>
        <end position="750"/>
    </location>
</feature>
<reference evidence="3" key="1">
    <citation type="submission" date="2023-02" db="EMBL/GenBank/DDBJ databases">
        <title>Genome of toxic invasive species Heracleum sosnowskyi carries increased number of genes despite the absence of recent whole-genome duplications.</title>
        <authorList>
            <person name="Schelkunov M."/>
            <person name="Shtratnikova V."/>
            <person name="Makarenko M."/>
            <person name="Klepikova A."/>
            <person name="Omelchenko D."/>
            <person name="Novikova G."/>
            <person name="Obukhova E."/>
            <person name="Bogdanov V."/>
            <person name="Penin A."/>
            <person name="Logacheva M."/>
        </authorList>
    </citation>
    <scope>NUCLEOTIDE SEQUENCE</scope>
    <source>
        <strain evidence="3">Hsosn_3</strain>
        <tissue evidence="3">Leaf</tissue>
    </source>
</reference>